<dbReference type="Gene3D" id="3.90.226.10">
    <property type="entry name" value="2-enoyl-CoA Hydratase, Chain A, domain 1"/>
    <property type="match status" value="1"/>
</dbReference>
<keyword evidence="2 6" id="KW-0963">Cytoplasm</keyword>
<comment type="caution">
    <text evidence="8">The sequence shown here is derived from an EMBL/GenBank/DDBJ whole genome shotgun (WGS) entry which is preliminary data.</text>
</comment>
<comment type="catalytic activity">
    <reaction evidence="6">
        <text>Hydrolysis of proteins to small peptides in the presence of ATP and magnesium. alpha-casein is the usual test substrate. In the absence of ATP, only oligopeptides shorter than five residues are hydrolyzed (such as succinyl-Leu-Tyr-|-NHMec, and Leu-Tyr-Leu-|-Tyr-Trp, in which cleavage of the -Tyr-|-Leu- and -Tyr-|-Trp bonds also occurs).</text>
        <dbReference type="EC" id="3.4.21.92"/>
    </reaction>
</comment>
<dbReference type="InterPro" id="IPR001907">
    <property type="entry name" value="ClpP"/>
</dbReference>
<evidence type="ECO:0000313" key="8">
    <source>
        <dbReference type="EMBL" id="GIL29878.1"/>
    </source>
</evidence>
<comment type="function">
    <text evidence="6">Cleaves peptides in various proteins in a process that requires ATP hydrolysis. Has a chymotrypsin-like activity. Plays a major role in the degradation of misfolded proteins.</text>
</comment>
<comment type="similarity">
    <text evidence="1 6 7">Belongs to the peptidase S14 family.</text>
</comment>
<sequence>MVDLGTMHGRSGETPGTGIDGELFQRLLRNRIIFLGDEVKQENANMICGQLLLLDAEDSDRDIHLYINSPGGSVTAGMAVYDTMQLIRADVATYAMGMAASMAQTLLCAGAPGKRFALPHARVMMHQISGGVGGTAADVAIQAENMMAMKRENQEVIARHTGQPVERIAEDADRDRWFTADEAREYGMVDRVLATMPTP</sequence>
<gene>
    <name evidence="8" type="primary">clpP2_2</name>
    <name evidence="6" type="synonym">clpP</name>
    <name evidence="8" type="ORF">NUM_51320</name>
</gene>
<dbReference type="GO" id="GO:0009368">
    <property type="term" value="C:endopeptidase Clp complex"/>
    <property type="evidence" value="ECO:0007669"/>
    <property type="project" value="TreeGrafter"/>
</dbReference>
<dbReference type="EC" id="3.4.21.92" evidence="6"/>
<reference evidence="9" key="1">
    <citation type="journal article" date="2021" name="Int. J. Syst. Evol. Microbiol.">
        <title>Actinocatenispora comari sp. nov., an endophytic actinomycete isolated from aerial parts of Comarum salesowianum.</title>
        <authorList>
            <person name="Oyunbileg N."/>
            <person name="Iizaka Y."/>
            <person name="Hamada M."/>
            <person name="Davaapurev B.O."/>
            <person name="Fukumoto A."/>
            <person name="Tsetseg B."/>
            <person name="Kato F."/>
            <person name="Tamura T."/>
            <person name="Batkhuu J."/>
            <person name="Anzai Y."/>
        </authorList>
    </citation>
    <scope>NUCLEOTIDE SEQUENCE [LARGE SCALE GENOMIC DNA]</scope>
    <source>
        <strain evidence="9">NUM-2625</strain>
    </source>
</reference>
<dbReference type="GO" id="GO:0004176">
    <property type="term" value="F:ATP-dependent peptidase activity"/>
    <property type="evidence" value="ECO:0007669"/>
    <property type="project" value="InterPro"/>
</dbReference>
<dbReference type="Pfam" id="PF00574">
    <property type="entry name" value="CLP_protease"/>
    <property type="match status" value="1"/>
</dbReference>
<keyword evidence="9" id="KW-1185">Reference proteome</keyword>
<evidence type="ECO:0000256" key="6">
    <source>
        <dbReference type="HAMAP-Rule" id="MF_00444"/>
    </source>
</evidence>
<comment type="subcellular location">
    <subcellularLocation>
        <location evidence="6">Cytoplasm</location>
    </subcellularLocation>
</comment>
<dbReference type="SUPFAM" id="SSF52096">
    <property type="entry name" value="ClpP/crotonase"/>
    <property type="match status" value="1"/>
</dbReference>
<evidence type="ECO:0000256" key="7">
    <source>
        <dbReference type="RuleBase" id="RU003567"/>
    </source>
</evidence>
<keyword evidence="5 6" id="KW-0720">Serine protease</keyword>
<evidence type="ECO:0000313" key="9">
    <source>
        <dbReference type="Proteomes" id="UP000614996"/>
    </source>
</evidence>
<dbReference type="PRINTS" id="PR00127">
    <property type="entry name" value="CLPPROTEASEP"/>
</dbReference>
<evidence type="ECO:0000256" key="5">
    <source>
        <dbReference type="ARBA" id="ARBA00022825"/>
    </source>
</evidence>
<dbReference type="EMBL" id="BOPO01000110">
    <property type="protein sequence ID" value="GIL29878.1"/>
    <property type="molecule type" value="Genomic_DNA"/>
</dbReference>
<organism evidence="8 9">
    <name type="scientific">Actinocatenispora comari</name>
    <dbReference type="NCBI Taxonomy" id="2807577"/>
    <lineage>
        <taxon>Bacteria</taxon>
        <taxon>Bacillati</taxon>
        <taxon>Actinomycetota</taxon>
        <taxon>Actinomycetes</taxon>
        <taxon>Micromonosporales</taxon>
        <taxon>Micromonosporaceae</taxon>
        <taxon>Actinocatenispora</taxon>
    </lineage>
</organism>
<protein>
    <recommendedName>
        <fullName evidence="6 7">ATP-dependent Clp protease proteolytic subunit</fullName>
        <ecNumber evidence="6">3.4.21.92</ecNumber>
    </recommendedName>
    <alternativeName>
        <fullName evidence="6">Endopeptidase Clp</fullName>
    </alternativeName>
</protein>
<dbReference type="PANTHER" id="PTHR10381:SF70">
    <property type="entry name" value="ATP-DEPENDENT CLP PROTEASE PROTEOLYTIC SUBUNIT"/>
    <property type="match status" value="1"/>
</dbReference>
<dbReference type="NCBIfam" id="NF001368">
    <property type="entry name" value="PRK00277.1"/>
    <property type="match status" value="1"/>
</dbReference>
<keyword evidence="3 6" id="KW-0645">Protease</keyword>
<evidence type="ECO:0000256" key="2">
    <source>
        <dbReference type="ARBA" id="ARBA00022490"/>
    </source>
</evidence>
<dbReference type="InterPro" id="IPR023562">
    <property type="entry name" value="ClpP/TepA"/>
</dbReference>
<dbReference type="InterPro" id="IPR029045">
    <property type="entry name" value="ClpP/crotonase-like_dom_sf"/>
</dbReference>
<evidence type="ECO:0000256" key="3">
    <source>
        <dbReference type="ARBA" id="ARBA00022670"/>
    </source>
</evidence>
<dbReference type="GO" id="GO:0004252">
    <property type="term" value="F:serine-type endopeptidase activity"/>
    <property type="evidence" value="ECO:0007669"/>
    <property type="project" value="UniProtKB-UniRule"/>
</dbReference>
<dbReference type="GO" id="GO:0051117">
    <property type="term" value="F:ATPase binding"/>
    <property type="evidence" value="ECO:0007669"/>
    <property type="project" value="TreeGrafter"/>
</dbReference>
<name>A0A8J4AF17_9ACTN</name>
<comment type="subunit">
    <text evidence="6">Fourteen ClpP subunits assemble into 2 heptameric rings which stack back to back to give a disk-like structure with a central cavity, resembling the structure of eukaryotic proteasomes.</text>
</comment>
<feature type="active site" evidence="6">
    <location>
        <position position="126"/>
    </location>
</feature>
<dbReference type="NCBIfam" id="NF009205">
    <property type="entry name" value="PRK12553.1"/>
    <property type="match status" value="1"/>
</dbReference>
<dbReference type="AlphaFoldDB" id="A0A8J4AF17"/>
<dbReference type="GO" id="GO:0005737">
    <property type="term" value="C:cytoplasm"/>
    <property type="evidence" value="ECO:0007669"/>
    <property type="project" value="UniProtKB-SubCell"/>
</dbReference>
<accession>A0A8J4AF17</accession>
<dbReference type="GO" id="GO:0006515">
    <property type="term" value="P:protein quality control for misfolded or incompletely synthesized proteins"/>
    <property type="evidence" value="ECO:0007669"/>
    <property type="project" value="TreeGrafter"/>
</dbReference>
<keyword evidence="4 6" id="KW-0378">Hydrolase</keyword>
<dbReference type="CDD" id="cd07017">
    <property type="entry name" value="S14_ClpP_2"/>
    <property type="match status" value="1"/>
</dbReference>
<evidence type="ECO:0000256" key="4">
    <source>
        <dbReference type="ARBA" id="ARBA00022801"/>
    </source>
</evidence>
<evidence type="ECO:0000256" key="1">
    <source>
        <dbReference type="ARBA" id="ARBA00007039"/>
    </source>
</evidence>
<proteinExistence type="inferred from homology"/>
<dbReference type="FunFam" id="3.90.226.10:FF:000002">
    <property type="entry name" value="ATP-dependent Clp protease proteolytic subunit"/>
    <property type="match status" value="1"/>
</dbReference>
<dbReference type="HAMAP" id="MF_00444">
    <property type="entry name" value="ClpP"/>
    <property type="match status" value="1"/>
</dbReference>
<feature type="active site" description="Nucleophile" evidence="6">
    <location>
        <position position="101"/>
    </location>
</feature>
<dbReference type="PANTHER" id="PTHR10381">
    <property type="entry name" value="ATP-DEPENDENT CLP PROTEASE PROTEOLYTIC SUBUNIT"/>
    <property type="match status" value="1"/>
</dbReference>
<dbReference type="Proteomes" id="UP000614996">
    <property type="component" value="Unassembled WGS sequence"/>
</dbReference>